<feature type="region of interest" description="Disordered" evidence="1">
    <location>
        <begin position="219"/>
        <end position="289"/>
    </location>
</feature>
<protein>
    <recommendedName>
        <fullName evidence="2">Tudor domain-containing protein</fullName>
    </recommendedName>
</protein>
<dbReference type="InterPro" id="IPR024943">
    <property type="entry name" value="Enhancer_polycomb"/>
</dbReference>
<feature type="region of interest" description="Disordered" evidence="1">
    <location>
        <begin position="1458"/>
        <end position="1483"/>
    </location>
</feature>
<feature type="compositionally biased region" description="Basic and acidic residues" evidence="1">
    <location>
        <begin position="68"/>
        <end position="87"/>
    </location>
</feature>
<feature type="compositionally biased region" description="Basic and acidic residues" evidence="1">
    <location>
        <begin position="1267"/>
        <end position="1278"/>
    </location>
</feature>
<dbReference type="GO" id="GO:0035267">
    <property type="term" value="C:NuA4 histone acetyltransferase complex"/>
    <property type="evidence" value="ECO:0007669"/>
    <property type="project" value="InterPro"/>
</dbReference>
<feature type="region of interest" description="Disordered" evidence="1">
    <location>
        <begin position="328"/>
        <end position="378"/>
    </location>
</feature>
<evidence type="ECO:0000313" key="3">
    <source>
        <dbReference type="EMBL" id="CAA2632514.1"/>
    </source>
</evidence>
<name>A0A7I8JPP1_SPIIN</name>
<evidence type="ECO:0000259" key="2">
    <source>
        <dbReference type="SMART" id="SM00333"/>
    </source>
</evidence>
<gene>
    <name evidence="3" type="ORF">SI7747_15018129</name>
</gene>
<feature type="compositionally biased region" description="Basic residues" evidence="1">
    <location>
        <begin position="267"/>
        <end position="278"/>
    </location>
</feature>
<feature type="compositionally biased region" description="Basic and acidic residues" evidence="1">
    <location>
        <begin position="94"/>
        <end position="103"/>
    </location>
</feature>
<sequence length="1540" mass="173752">MGLGRVQSNLAQNKGGKTALCVLEIDETLDDLPQWREQFVLAGRFRSSEEKHDGSHPTRKSKSFDLLGLHEEKSEASIRSRETRPTEENGIPDGHLRKERRNDSPPSAIQSAVKTHHEDSNISGSFSYGFDSGIEKSYSLSGSRGISCIPPGESNASDALENVTVSPPQKTDKSNLSSNGRYLSILGGDASIPRRPRGVLKRKNSPTIIKEASGLFTSIRKSKSRSSNSKLSSHPIIPTQQDRLFENGSSRCNSVEHSKQENATSLHKIHKKTKRSRRQRQDASTGKLKHVVGESISFEDYNEDDEESLEQNAARMLSSRFDPRCTELSGDKSSFPSKSLAKSSSCSPLTQGGRKSLGSVLSSPNAEGRALRPRKKRRKGYVKEQRHFYEVFTRTVDPYWVLERRISVFWPLDQSWYLGLIKDYNPITKLHHVKYDDRDEEWINLQGERFKLLLLPSEFMSKFCQGKLEFTVKEENVDGTLSTMDDNCASSVLESEPIISWLTRSTSRLKTSSSGILRDKRKSYLKKNISPSLLDKKEHAIGCPSGTNSKMHSTVNMPDGLTDEKTVEFPRAKKKRNCYDDMKFTFVYFRRRSAKKLETLENKWDKKDELCDLPYSTKLSASVLGGYCSLNHEASDITFTTLKHREKKLKFMLPLRWVPCLAWLSEYSWLYKKFFFYICMGLKRLQKTSSKGFIRHLDHRLPADSHTCLPHSRMNGQTKSHPFAFSFAPVPALFFFLHFKLLVKRNAGSKSFKNTDAMPSLDCEESYEKSTNQCCSAVEYSSDKNQPVVGSRCLSCPQSKLEIHPLPSGNAGDCIRSFKTSLNNGHSLCKSHRSLGKDSQFLGQSFSTFWFVENPCNPLLEGSSSPEESEGGCGSFLSTLDIQTQAGELEGDIADRRLLTAKRSASDLPWSMDICSPDLTSPRTIWHWNRQNSVSTSVGHHSQFWPEDWDDLINGYEKPQTQISYASAFWRQPYKRQRTNNAKDAVVGSESLMKNFDSLTCNANILVTTGDRGWREFGAQVALESDDHKDWRILVKVSGAKRYSYKAHQPLQPGATNRFTHAMMWKGGKDWTLEFTDRKEWSIFKELHQECCNLNIRAASVRHIPIPGVSFIDCDDLANEVPFVRNSKYFRQIGTEVDMALDPSRVLYDLDSEDEECISKLRNSVMAEQVEKAMDTLEKEAFSQHRSDFTETEIKSLMAEIGPVEVMKAVYEHWWQKRQKKGIPLIRQFQPPLWEQYHLQLKEWESAMSKMHSAPKELHGRTSSIDKGLELPHKDSKQRSHKKFPSSGHHNSSPRDTHSLQEVYDRRPQLRVSQHPDFTSVANWIPFTGFPSPSNKINLERSHHARLDRNSSKGRTSSSSRDQAAMAAASYSQRMKGTGASLPGTGFAPDRQKPERFPTQPADADEFSLRDASSAAQHSANVARFKREKAHWLMHKADLAIHKAVTILVAAEAINSFEQDESETDSGDLGGGGGGGGGGVGGSVNVWPANLMRHRSRTLDEEEEGGALELDIVPLWFDVLGCRLPASSLDGVEFRPPVPE</sequence>
<reference evidence="3 4" key="1">
    <citation type="submission" date="2019-12" db="EMBL/GenBank/DDBJ databases">
        <authorList>
            <person name="Scholz U."/>
            <person name="Mascher M."/>
            <person name="Fiebig A."/>
        </authorList>
    </citation>
    <scope>NUCLEOTIDE SEQUENCE</scope>
</reference>
<feature type="compositionally biased region" description="Low complexity" evidence="1">
    <location>
        <begin position="332"/>
        <end position="347"/>
    </location>
</feature>
<feature type="domain" description="Tudor" evidence="2">
    <location>
        <begin position="398"/>
        <end position="456"/>
    </location>
</feature>
<proteinExistence type="predicted"/>
<feature type="compositionally biased region" description="Gly residues" evidence="1">
    <location>
        <begin position="1468"/>
        <end position="1482"/>
    </location>
</feature>
<dbReference type="InterPro" id="IPR002999">
    <property type="entry name" value="Tudor"/>
</dbReference>
<evidence type="ECO:0000256" key="1">
    <source>
        <dbReference type="SAM" id="MobiDB-lite"/>
    </source>
</evidence>
<feature type="compositionally biased region" description="Polar residues" evidence="1">
    <location>
        <begin position="104"/>
        <end position="113"/>
    </location>
</feature>
<feature type="region of interest" description="Disordered" evidence="1">
    <location>
        <begin position="1345"/>
        <end position="1413"/>
    </location>
</feature>
<feature type="compositionally biased region" description="Basic and acidic residues" evidence="1">
    <location>
        <begin position="47"/>
        <end position="56"/>
    </location>
</feature>
<evidence type="ECO:0000313" key="4">
    <source>
        <dbReference type="Proteomes" id="UP001189122"/>
    </source>
</evidence>
<keyword evidence="4" id="KW-1185">Reference proteome</keyword>
<feature type="region of interest" description="Disordered" evidence="1">
    <location>
        <begin position="1250"/>
        <end position="1301"/>
    </location>
</feature>
<dbReference type="Proteomes" id="UP001189122">
    <property type="component" value="Unassembled WGS sequence"/>
</dbReference>
<accession>A0A7I8JPP1</accession>
<dbReference type="GO" id="GO:0006357">
    <property type="term" value="P:regulation of transcription by RNA polymerase II"/>
    <property type="evidence" value="ECO:0007669"/>
    <property type="project" value="InterPro"/>
</dbReference>
<organism evidence="3">
    <name type="scientific">Spirodela intermedia</name>
    <name type="common">Intermediate duckweed</name>
    <dbReference type="NCBI Taxonomy" id="51605"/>
    <lineage>
        <taxon>Eukaryota</taxon>
        <taxon>Viridiplantae</taxon>
        <taxon>Streptophyta</taxon>
        <taxon>Embryophyta</taxon>
        <taxon>Tracheophyta</taxon>
        <taxon>Spermatophyta</taxon>
        <taxon>Magnoliopsida</taxon>
        <taxon>Liliopsida</taxon>
        <taxon>Araceae</taxon>
        <taxon>Lemnoideae</taxon>
        <taxon>Spirodela</taxon>
    </lineage>
</organism>
<dbReference type="CDD" id="cd20404">
    <property type="entry name" value="Tudor_Agenet_AtEML-like"/>
    <property type="match status" value="1"/>
</dbReference>
<dbReference type="SMART" id="SM00333">
    <property type="entry name" value="TUDOR"/>
    <property type="match status" value="1"/>
</dbReference>
<dbReference type="EMBL" id="CACRZD030000015">
    <property type="protein sequence ID" value="CAA6671721.1"/>
    <property type="molecule type" value="Genomic_DNA"/>
</dbReference>
<dbReference type="PANTHER" id="PTHR14898">
    <property type="entry name" value="ENHANCER OF POLYCOMB"/>
    <property type="match status" value="1"/>
</dbReference>
<dbReference type="Gene3D" id="2.30.30.140">
    <property type="match status" value="1"/>
</dbReference>
<feature type="compositionally biased region" description="Polar residues" evidence="1">
    <location>
        <begin position="238"/>
        <end position="253"/>
    </location>
</feature>
<dbReference type="EMBL" id="LR743602">
    <property type="protein sequence ID" value="CAA2632514.1"/>
    <property type="molecule type" value="Genomic_DNA"/>
</dbReference>
<feature type="region of interest" description="Disordered" evidence="1">
    <location>
        <begin position="47"/>
        <end position="121"/>
    </location>
</feature>